<dbReference type="RefSeq" id="WP_007087838.1">
    <property type="nucleotide sequence ID" value="NZ_AJLS01000155.1"/>
</dbReference>
<dbReference type="STRING" id="1117379.BABA_24235"/>
<evidence type="ECO:0008006" key="4">
    <source>
        <dbReference type="Google" id="ProtNLM"/>
    </source>
</evidence>
<dbReference type="eggNOG" id="COG4244">
    <property type="taxonomic scope" value="Bacteria"/>
</dbReference>
<comment type="caution">
    <text evidence="2">The sequence shown here is derived from an EMBL/GenBank/DDBJ whole genome shotgun (WGS) entry which is preliminary data.</text>
</comment>
<protein>
    <recommendedName>
        <fullName evidence="4">Secreted protein</fullName>
    </recommendedName>
</protein>
<accession>K6D638</accession>
<dbReference type="EMBL" id="AJLS01000155">
    <property type="protein sequence ID" value="EKN63779.1"/>
    <property type="molecule type" value="Genomic_DNA"/>
</dbReference>
<evidence type="ECO:0000313" key="3">
    <source>
        <dbReference type="Proteomes" id="UP000006316"/>
    </source>
</evidence>
<evidence type="ECO:0000313" key="2">
    <source>
        <dbReference type="EMBL" id="EKN63779.1"/>
    </source>
</evidence>
<gene>
    <name evidence="2" type="ORF">BABA_24235</name>
</gene>
<dbReference type="AlphaFoldDB" id="K6D638"/>
<proteinExistence type="predicted"/>
<name>K6D638_9BACI</name>
<feature type="region of interest" description="Disordered" evidence="1">
    <location>
        <begin position="1"/>
        <end position="33"/>
    </location>
</feature>
<sequence length="243" mass="27248">MGGKQDESGGHQEVDSESGHAHGDSSTTHDGSEVNAFVQNDNSSINIFLKDKAGNPIDELEVNHERKLHLIIVDEQLQKYYHVHPERTGEGEFTIENNLPDGFYKAFIDIKPKNFTYKVEPVPFIVGNPSDATHGHELNPDTNFSKTVDEESVTLKVSSFKAGEPVTLSFDLDQTNLTSYLGAMGHVVILDEYGKEFLHVHPSNDNEPIFETTFDKPGIYKIWAEFKQNGTVRAFPFVIEIKK</sequence>
<organism evidence="2 3">
    <name type="scientific">Neobacillus bataviensis LMG 21833</name>
    <dbReference type="NCBI Taxonomy" id="1117379"/>
    <lineage>
        <taxon>Bacteria</taxon>
        <taxon>Bacillati</taxon>
        <taxon>Bacillota</taxon>
        <taxon>Bacilli</taxon>
        <taxon>Bacillales</taxon>
        <taxon>Bacillaceae</taxon>
        <taxon>Neobacillus</taxon>
    </lineage>
</organism>
<dbReference type="Proteomes" id="UP000006316">
    <property type="component" value="Unassembled WGS sequence"/>
</dbReference>
<dbReference type="PATRIC" id="fig|1117379.3.peg.5023"/>
<feature type="compositionally biased region" description="Basic and acidic residues" evidence="1">
    <location>
        <begin position="1"/>
        <end position="23"/>
    </location>
</feature>
<reference evidence="2 3" key="1">
    <citation type="journal article" date="2012" name="Front. Microbiol.">
        <title>Redundancy and modularity in membrane-associated dissimilatory nitrate reduction in Bacillus.</title>
        <authorList>
            <person name="Heylen K."/>
            <person name="Keltjens J."/>
        </authorList>
    </citation>
    <scope>NUCLEOTIDE SEQUENCE [LARGE SCALE GENOMIC DNA]</scope>
    <source>
        <strain evidence="3">LMG 21833T</strain>
    </source>
</reference>
<keyword evidence="3" id="KW-1185">Reference proteome</keyword>
<evidence type="ECO:0000256" key="1">
    <source>
        <dbReference type="SAM" id="MobiDB-lite"/>
    </source>
</evidence>